<dbReference type="Pfam" id="PF03816">
    <property type="entry name" value="LytR_cpsA_psr"/>
    <property type="match status" value="1"/>
</dbReference>
<evidence type="ECO:0000256" key="1">
    <source>
        <dbReference type="ARBA" id="ARBA00006068"/>
    </source>
</evidence>
<comment type="similarity">
    <text evidence="1">Belongs to the LytR/CpsA/Psr (LCP) family.</text>
</comment>
<evidence type="ECO:0000259" key="2">
    <source>
        <dbReference type="Pfam" id="PF03816"/>
    </source>
</evidence>
<dbReference type="EMBL" id="JBEGDP010000021">
    <property type="protein sequence ID" value="MEQ7848731.1"/>
    <property type="molecule type" value="Genomic_DNA"/>
</dbReference>
<protein>
    <submittedName>
        <fullName evidence="3">LCP family protein</fullName>
    </submittedName>
</protein>
<sequence length="314" mass="33156">MTGSREQLGRSAGGAARRGWRRVVLAAVLVLAALTVPGSAVSSPQAVLVEVRRAQAVDLTPDVVWILAVGSDARPGEDMTRVRGDALQLVGLDTRTGAAASIGVPRDSYVPIPGFGSDRVNAALTYGGPQLLARTVGDLVGIEPDYVVVTRFPFFEDMVDDIGGIEVGNPRAFSDPDLKPLGFEAGRIRLDGYGAMAFSRIRKGLAGGDFDRSANQQRVLRGIHAAIAERADRPGFLERGVATVLRHTATDASPVELFRLAQAVAQVDRRRITTCVVPGALGQVGEASVVLPYVAVARRLGDAARQDATLPRGC</sequence>
<dbReference type="PANTHER" id="PTHR33392">
    <property type="entry name" value="POLYISOPRENYL-TEICHOIC ACID--PEPTIDOGLYCAN TEICHOIC ACID TRANSFERASE TAGU"/>
    <property type="match status" value="1"/>
</dbReference>
<keyword evidence="4" id="KW-1185">Reference proteome</keyword>
<gene>
    <name evidence="3" type="ORF">V6R90_15725</name>
</gene>
<dbReference type="NCBIfam" id="TIGR00350">
    <property type="entry name" value="lytR_cpsA_psr"/>
    <property type="match status" value="1"/>
</dbReference>
<accession>A0ABV1P1W0</accession>
<dbReference type="Gene3D" id="3.40.630.190">
    <property type="entry name" value="LCP protein"/>
    <property type="match status" value="1"/>
</dbReference>
<evidence type="ECO:0000313" key="3">
    <source>
        <dbReference type="EMBL" id="MEQ7848731.1"/>
    </source>
</evidence>
<name>A0ABV1P1W0_9ACTN</name>
<comment type="caution">
    <text evidence="3">The sequence shown here is derived from an EMBL/GenBank/DDBJ whole genome shotgun (WGS) entry which is preliminary data.</text>
</comment>
<dbReference type="Proteomes" id="UP001482520">
    <property type="component" value="Unassembled WGS sequence"/>
</dbReference>
<dbReference type="InterPro" id="IPR050922">
    <property type="entry name" value="LytR/CpsA/Psr_CW_biosynth"/>
</dbReference>
<evidence type="ECO:0000313" key="4">
    <source>
        <dbReference type="Proteomes" id="UP001482520"/>
    </source>
</evidence>
<organism evidence="3 4">
    <name type="scientific">Nocardioides kribbensis</name>
    <dbReference type="NCBI Taxonomy" id="305517"/>
    <lineage>
        <taxon>Bacteria</taxon>
        <taxon>Bacillati</taxon>
        <taxon>Actinomycetota</taxon>
        <taxon>Actinomycetes</taxon>
        <taxon>Propionibacteriales</taxon>
        <taxon>Nocardioidaceae</taxon>
        <taxon>Nocardioides</taxon>
    </lineage>
</organism>
<dbReference type="RefSeq" id="WP_349805215.1">
    <property type="nucleotide sequence ID" value="NZ_JBEGDP010000021.1"/>
</dbReference>
<dbReference type="InterPro" id="IPR004474">
    <property type="entry name" value="LytR_CpsA_psr"/>
</dbReference>
<dbReference type="PANTHER" id="PTHR33392:SF6">
    <property type="entry name" value="POLYISOPRENYL-TEICHOIC ACID--PEPTIDOGLYCAN TEICHOIC ACID TRANSFERASE TAGU"/>
    <property type="match status" value="1"/>
</dbReference>
<proteinExistence type="inferred from homology"/>
<reference evidence="3 4" key="1">
    <citation type="submission" date="2024-02" db="EMBL/GenBank/DDBJ databases">
        <title>Full genome sequence of Nocardioides kribbensis.</title>
        <authorList>
            <person name="Poletto B.L."/>
            <person name="Silva G."/>
            <person name="Galante D."/>
            <person name="Campos K.R."/>
            <person name="Santos M.B.N."/>
            <person name="Sacchi C.T."/>
        </authorList>
    </citation>
    <scope>NUCLEOTIDE SEQUENCE [LARGE SCALE GENOMIC DNA]</scope>
    <source>
        <strain evidence="3 4">O4R</strain>
    </source>
</reference>
<feature type="domain" description="Cell envelope-related transcriptional attenuator" evidence="2">
    <location>
        <begin position="83"/>
        <end position="225"/>
    </location>
</feature>